<dbReference type="PROSITE" id="PS51186">
    <property type="entry name" value="GNAT"/>
    <property type="match status" value="1"/>
</dbReference>
<name>A0ABT6L3C2_9MYCO</name>
<gene>
    <name evidence="2" type="ORF">M2272_003784</name>
</gene>
<evidence type="ECO:0000313" key="2">
    <source>
        <dbReference type="EMBL" id="MDH6197131.1"/>
    </source>
</evidence>
<sequence>MITTLAGTPIAHDAATVASIDAVTAIALRRTAIRPDDPDDAMCRYLGDDDATALHLGLIVGGIAVGAITCVPDPLILGGVVYPWRRRGFCILPAHRGGGLGRWFYSAFLAEITARAMTPAWGTSREALVPFYASFGLRPTENVVEFAGTGLHRVCLYS</sequence>
<reference evidence="2 3" key="1">
    <citation type="submission" date="2023-04" db="EMBL/GenBank/DDBJ databases">
        <title>Forest soil microbial communities from Buena Vista Peninsula, Colon Province, Panama.</title>
        <authorList>
            <person name="Bouskill N."/>
        </authorList>
    </citation>
    <scope>NUCLEOTIDE SEQUENCE [LARGE SCALE GENOMIC DNA]</scope>
    <source>
        <strain evidence="2 3">AC80</strain>
    </source>
</reference>
<evidence type="ECO:0000259" key="1">
    <source>
        <dbReference type="PROSITE" id="PS51186"/>
    </source>
</evidence>
<dbReference type="Proteomes" id="UP001160130">
    <property type="component" value="Unassembled WGS sequence"/>
</dbReference>
<evidence type="ECO:0000313" key="3">
    <source>
        <dbReference type="Proteomes" id="UP001160130"/>
    </source>
</evidence>
<dbReference type="Gene3D" id="3.40.630.30">
    <property type="match status" value="1"/>
</dbReference>
<proteinExistence type="predicted"/>
<dbReference type="SUPFAM" id="SSF55729">
    <property type="entry name" value="Acyl-CoA N-acyltransferases (Nat)"/>
    <property type="match status" value="1"/>
</dbReference>
<accession>A0ABT6L3C2</accession>
<dbReference type="EMBL" id="JARXVE010000006">
    <property type="protein sequence ID" value="MDH6197131.1"/>
    <property type="molecule type" value="Genomic_DNA"/>
</dbReference>
<feature type="domain" description="N-acetyltransferase" evidence="1">
    <location>
        <begin position="10"/>
        <end position="158"/>
    </location>
</feature>
<organism evidence="2 3">
    <name type="scientific">Mycolicibacterium frederiksbergense</name>
    <dbReference type="NCBI Taxonomy" id="117567"/>
    <lineage>
        <taxon>Bacteria</taxon>
        <taxon>Bacillati</taxon>
        <taxon>Actinomycetota</taxon>
        <taxon>Actinomycetes</taxon>
        <taxon>Mycobacteriales</taxon>
        <taxon>Mycobacteriaceae</taxon>
        <taxon>Mycolicibacterium</taxon>
    </lineage>
</organism>
<keyword evidence="3" id="KW-1185">Reference proteome</keyword>
<dbReference type="RefSeq" id="WP_280833749.1">
    <property type="nucleotide sequence ID" value="NZ_JARXVE010000006.1"/>
</dbReference>
<dbReference type="InterPro" id="IPR016181">
    <property type="entry name" value="Acyl_CoA_acyltransferase"/>
</dbReference>
<comment type="caution">
    <text evidence="2">The sequence shown here is derived from an EMBL/GenBank/DDBJ whole genome shotgun (WGS) entry which is preliminary data.</text>
</comment>
<dbReference type="InterPro" id="IPR000182">
    <property type="entry name" value="GNAT_dom"/>
</dbReference>
<protein>
    <submittedName>
        <fullName evidence="2">GNAT superfamily N-acetyltransferase</fullName>
    </submittedName>
</protein>